<dbReference type="EMBL" id="JAOPJZ010000028">
    <property type="protein sequence ID" value="MCU4754047.1"/>
    <property type="molecule type" value="Genomic_DNA"/>
</dbReference>
<comment type="caution">
    <text evidence="9">The sequence shown here is derived from an EMBL/GenBank/DDBJ whole genome shotgun (WGS) entry which is preliminary data.</text>
</comment>
<organism evidence="9 10">
    <name type="scientific">Natronosalvus hydrolyticus</name>
    <dbReference type="NCBI Taxonomy" id="2979988"/>
    <lineage>
        <taxon>Archaea</taxon>
        <taxon>Methanobacteriati</taxon>
        <taxon>Methanobacteriota</taxon>
        <taxon>Stenosarchaea group</taxon>
        <taxon>Halobacteria</taxon>
        <taxon>Halobacteriales</taxon>
        <taxon>Natrialbaceae</taxon>
        <taxon>Natronosalvus</taxon>
    </lineage>
</organism>
<keyword evidence="4 6" id="KW-0720">Serine protease</keyword>
<gene>
    <name evidence="9" type="ORF">OB919_19035</name>
</gene>
<dbReference type="InterPro" id="IPR036852">
    <property type="entry name" value="Peptidase_S8/S53_dom_sf"/>
</dbReference>
<dbReference type="Gene3D" id="2.60.40.1120">
    <property type="entry name" value="Carboxypeptidase-like, regulatory domain"/>
    <property type="match status" value="2"/>
</dbReference>
<evidence type="ECO:0000259" key="8">
    <source>
        <dbReference type="Pfam" id="PF00082"/>
    </source>
</evidence>
<protein>
    <submittedName>
        <fullName evidence="9">S8 family serine peptidase</fullName>
    </submittedName>
</protein>
<dbReference type="InterPro" id="IPR013784">
    <property type="entry name" value="Carb-bd-like_fold"/>
</dbReference>
<dbReference type="PROSITE" id="PS00137">
    <property type="entry name" value="SUBTILASE_HIS"/>
    <property type="match status" value="1"/>
</dbReference>
<sequence>MSRRTGLGTALVLIMALLMATSPVAMAAPGLASTDGEVDDEFSVDEVLTQSTSDVTIASELEAEANSGETVDVFVRMDATESHTFAEVTGDATPTSDSQAALEQEAEITQAQLELHAERLDGLTIKNEFWITNAVLVEVDTSRVDLDDLARIDGVTELHPNYDVDLVEPQAVSASSGDVSTNQGANYTYGLEQINAPEAWEAFGTRGEGVKAAVIDTGVNPNHEAFDDYNTSNWAAFDFDGNERDVGPHDNNGHGTHVAGTVLGNNASGEHIGVAPDAELLAISVFPEAGGTTLAAIVAGMQKAVDEDADVANLSLGGGGYAGIYIDVIKNAKAAGTHIVSSSGNSGPGSEGTPGNVYNGTAVGATDDTRQVTGFSTGTEIDTAEEWGFIAPDGWPDHYVTPDVSAPGAAVNSAYVGGDDAYAELSGTSMAAPHVTGAVALLMAQDDDLTPTEAKNVLEETATKPYPTDIGPGVQADAQAVSDDQLFNLYNDDVADVRYGYGIIDVYAASLAVAEDANTVAVNIEDDEGSHVTEMTRVTTDDGDRQATYHGAPVEFDVTDGNVTFVATDAFGYSDGYTMVNASETSTATIDVDRQLDLALLSGQPDELEAGDQFDIELDVAHLENVTVALHEQATVDAENVSLELNGDQLDLNETTELGSAYTGPATLTVSVEDGAEGVLGFEHTFEGLNSDSAVAETGPTTVVETVETLPPLEIVEHDTLEEDIISNQMRTGTITIMNPADEPQSGELVWNLMGIGAFDEELTLEPGEEEEVSFSLSYGPSAPAPWGDFFSIGDEVDQELYLVDDEDNLVGYDQFSTELTAGYLSGQVTDADTGEPLGGATVTVTDGFATFQTTTDSTGHYAVNPDFPGEWAVIVESGSYGPAQETVTIDENLTPVEQDVEVGSTPTFELEVTAGETASVGLPADIEGGTVGDMISTDAEAIIWAYDADANEWISADSNTSADALDAFVISANQDTTVTVDFAGMPGAGDTSTPTERDVSAGWNFVAPSVYDEPENAFVSTASEDRVIQIQDETHSQMVPDGGFDGVQTLSSHDNYVNPFAGYFVFVDDDATMAGATHEGMTLTGAYDNLNIDASSLEGQVTSAVTGEPIEGAQVYVAGTSLSAQTADDGSYVIPALLDGHQQEVYIDAEGYEGTVVETGPGTASVALQDEVYFNVTDLEVDPTEFAVGDTFTANYTIENEGNESASQIVTSTFGPADELPRASDDAYELDASVVELEPGETETIEVETTVGDFVAGGDQQVTVYTADDSEAVNVTVTEEGSVDFVQQAAGDDDGTAYVGAEVESNVDSAVVVTYESGEDLTIAGLDTFAADDLDGTTQLIDVEDAGGFPGDHTVHVIPVDALSEEYAPGDTVSAATADAVLDANTSTVHAASVSMDAQEATNGNQDVEVNTSSVDPVPGDGYSIAIHNASDPTEILGYSDVLTADGDNVTVTLDAPLEDETAVFAMLHVAASESDPAGPPITQYNPDGTEGTVISAPVTVTVTE</sequence>
<dbReference type="PANTHER" id="PTHR43806:SF11">
    <property type="entry name" value="CEREVISIN-RELATED"/>
    <property type="match status" value="1"/>
</dbReference>
<keyword evidence="3 6" id="KW-0378">Hydrolase</keyword>
<evidence type="ECO:0000256" key="5">
    <source>
        <dbReference type="PIRSR" id="PIRSR615500-1"/>
    </source>
</evidence>
<dbReference type="SUPFAM" id="SSF49464">
    <property type="entry name" value="Carboxypeptidase regulatory domain-like"/>
    <property type="match status" value="1"/>
</dbReference>
<evidence type="ECO:0000313" key="10">
    <source>
        <dbReference type="Proteomes" id="UP001321047"/>
    </source>
</evidence>
<dbReference type="GO" id="GO:0030246">
    <property type="term" value="F:carbohydrate binding"/>
    <property type="evidence" value="ECO:0007669"/>
    <property type="project" value="InterPro"/>
</dbReference>
<dbReference type="InterPro" id="IPR023828">
    <property type="entry name" value="Peptidase_S8_Ser-AS"/>
</dbReference>
<evidence type="ECO:0000256" key="7">
    <source>
        <dbReference type="RuleBase" id="RU003355"/>
    </source>
</evidence>
<name>A0AAP3E8M7_9EURY</name>
<dbReference type="Gene3D" id="3.40.50.200">
    <property type="entry name" value="Peptidase S8/S53 domain"/>
    <property type="match status" value="1"/>
</dbReference>
<evidence type="ECO:0000256" key="1">
    <source>
        <dbReference type="ARBA" id="ARBA00011073"/>
    </source>
</evidence>
<accession>A0AAP3E8M7</accession>
<proteinExistence type="inferred from homology"/>
<evidence type="ECO:0000256" key="3">
    <source>
        <dbReference type="ARBA" id="ARBA00022801"/>
    </source>
</evidence>
<dbReference type="RefSeq" id="WP_342810352.1">
    <property type="nucleotide sequence ID" value="NZ_JAOPJZ010000028.1"/>
</dbReference>
<feature type="domain" description="Peptidase S8/S53" evidence="8">
    <location>
        <begin position="207"/>
        <end position="502"/>
    </location>
</feature>
<dbReference type="Pfam" id="PF13620">
    <property type="entry name" value="CarboxypepD_reg"/>
    <property type="match status" value="2"/>
</dbReference>
<evidence type="ECO:0000256" key="6">
    <source>
        <dbReference type="PROSITE-ProRule" id="PRU01240"/>
    </source>
</evidence>
<dbReference type="Proteomes" id="UP001321047">
    <property type="component" value="Unassembled WGS sequence"/>
</dbReference>
<dbReference type="PRINTS" id="PR00723">
    <property type="entry name" value="SUBTILISIN"/>
</dbReference>
<reference evidence="9 10" key="1">
    <citation type="submission" date="2022-09" db="EMBL/GenBank/DDBJ databases">
        <title>Enrichment on poylsaccharides allowed isolation of novel metabolic and taxonomic groups of Haloarchaea.</title>
        <authorList>
            <person name="Sorokin D.Y."/>
            <person name="Elcheninov A.G."/>
            <person name="Khizhniak T.V."/>
            <person name="Kolganova T.V."/>
            <person name="Kublanov I.V."/>
        </authorList>
    </citation>
    <scope>NUCLEOTIDE SEQUENCE [LARGE SCALE GENOMIC DNA]</scope>
    <source>
        <strain evidence="9 10">AArc-curdl1</strain>
    </source>
</reference>
<dbReference type="InterPro" id="IPR023827">
    <property type="entry name" value="Peptidase_S8_Asp-AS"/>
</dbReference>
<evidence type="ECO:0000256" key="4">
    <source>
        <dbReference type="ARBA" id="ARBA00022825"/>
    </source>
</evidence>
<dbReference type="SUPFAM" id="SSF52743">
    <property type="entry name" value="Subtilisin-like"/>
    <property type="match status" value="1"/>
</dbReference>
<dbReference type="GO" id="GO:0004252">
    <property type="term" value="F:serine-type endopeptidase activity"/>
    <property type="evidence" value="ECO:0007669"/>
    <property type="project" value="UniProtKB-UniRule"/>
</dbReference>
<dbReference type="Pfam" id="PF00082">
    <property type="entry name" value="Peptidase_S8"/>
    <property type="match status" value="1"/>
</dbReference>
<dbReference type="PROSITE" id="PS00136">
    <property type="entry name" value="SUBTILASE_ASP"/>
    <property type="match status" value="1"/>
</dbReference>
<dbReference type="GO" id="GO:0006508">
    <property type="term" value="P:proteolysis"/>
    <property type="evidence" value="ECO:0007669"/>
    <property type="project" value="UniProtKB-KW"/>
</dbReference>
<feature type="active site" description="Charge relay system" evidence="5 6">
    <location>
        <position position="429"/>
    </location>
</feature>
<dbReference type="InterPro" id="IPR000209">
    <property type="entry name" value="Peptidase_S8/S53_dom"/>
</dbReference>
<keyword evidence="10" id="KW-1185">Reference proteome</keyword>
<dbReference type="PROSITE" id="PS00138">
    <property type="entry name" value="SUBTILASE_SER"/>
    <property type="match status" value="1"/>
</dbReference>
<dbReference type="PANTHER" id="PTHR43806">
    <property type="entry name" value="PEPTIDASE S8"/>
    <property type="match status" value="1"/>
</dbReference>
<dbReference type="InterPro" id="IPR050131">
    <property type="entry name" value="Peptidase_S8_subtilisin-like"/>
</dbReference>
<feature type="active site" description="Charge relay system" evidence="5 6">
    <location>
        <position position="216"/>
    </location>
</feature>
<feature type="active site" description="Charge relay system" evidence="5 6">
    <location>
        <position position="254"/>
    </location>
</feature>
<evidence type="ECO:0000256" key="2">
    <source>
        <dbReference type="ARBA" id="ARBA00022670"/>
    </source>
</evidence>
<dbReference type="InterPro" id="IPR022398">
    <property type="entry name" value="Peptidase_S8_His-AS"/>
</dbReference>
<dbReference type="SUPFAM" id="SSF49452">
    <property type="entry name" value="Starch-binding domain-like"/>
    <property type="match status" value="1"/>
</dbReference>
<dbReference type="InterPro" id="IPR008969">
    <property type="entry name" value="CarboxyPept-like_regulatory"/>
</dbReference>
<dbReference type="PROSITE" id="PS51892">
    <property type="entry name" value="SUBTILASE"/>
    <property type="match status" value="1"/>
</dbReference>
<keyword evidence="2 6" id="KW-0645">Protease</keyword>
<dbReference type="Gene3D" id="2.60.40.10">
    <property type="entry name" value="Immunoglobulins"/>
    <property type="match status" value="1"/>
</dbReference>
<evidence type="ECO:0000313" key="9">
    <source>
        <dbReference type="EMBL" id="MCU4754047.1"/>
    </source>
</evidence>
<comment type="similarity">
    <text evidence="1 6 7">Belongs to the peptidase S8 family.</text>
</comment>
<dbReference type="InterPro" id="IPR015500">
    <property type="entry name" value="Peptidase_S8_subtilisin-rel"/>
</dbReference>
<dbReference type="InterPro" id="IPR013783">
    <property type="entry name" value="Ig-like_fold"/>
</dbReference>